<reference evidence="3" key="1">
    <citation type="journal article" date="2015" name="Proc. Natl. Acad. Sci. U.S.A.">
        <title>Networks of energetic and metabolic interactions define dynamics in microbial communities.</title>
        <authorList>
            <person name="Embree M."/>
            <person name="Liu J.K."/>
            <person name="Al-Bassam M.M."/>
            <person name="Zengler K."/>
        </authorList>
    </citation>
    <scope>NUCLEOTIDE SEQUENCE</scope>
</reference>
<comment type="caution">
    <text evidence="3">The sequence shown here is derived from an EMBL/GenBank/DDBJ whole genome shotgun (WGS) entry which is preliminary data.</text>
</comment>
<organism evidence="3">
    <name type="scientific">hydrocarbon metagenome</name>
    <dbReference type="NCBI Taxonomy" id="938273"/>
    <lineage>
        <taxon>unclassified sequences</taxon>
        <taxon>metagenomes</taxon>
        <taxon>ecological metagenomes</taxon>
    </lineage>
</organism>
<accession>A0A0W8FEN1</accession>
<feature type="coiled-coil region" evidence="1">
    <location>
        <begin position="14"/>
        <end position="76"/>
    </location>
</feature>
<keyword evidence="1" id="KW-0175">Coiled coil</keyword>
<dbReference type="InterPro" id="IPR040783">
    <property type="entry name" value="VLRF1"/>
</dbReference>
<dbReference type="AlphaFoldDB" id="A0A0W8FEN1"/>
<dbReference type="Pfam" id="PF18859">
    <property type="entry name" value="acVLRF1"/>
    <property type="match status" value="1"/>
</dbReference>
<name>A0A0W8FEN1_9ZZZZ</name>
<protein>
    <submittedName>
        <fullName evidence="3">Peptide chain release factor</fullName>
    </submittedName>
</protein>
<proteinExistence type="predicted"/>
<sequence length="322" mass="36045">MLERFLGKDCRQKIEALESEVDGLVGENERLRKRLQKRNEKAEEDPAERQALFRALRKAETRIQGLEHELSLLKEARAGEAGDPFERILLSGSESLLLLDRISRFGECCTVRSFYIPQGGDGAGVVHPGEAARRFLESLKTDTGVFLTYDAGVPRLFAFAAVPPFPCTEEVPSSSPECIERFREVLAGQRNVLFVSAHAGSTFVGMASEEGLLAGRYVETEVKEKHSKGGWSQKRFERLREEDVQQHADRARAAFNELAREAGAIAEEIVLCGNLALAENIAQDQVRSGRRISYRRIDAKPGRDVGERIAKEIWSAVWYRIA</sequence>
<dbReference type="Gene3D" id="3.30.420.60">
    <property type="entry name" value="eRF1 domain 2"/>
    <property type="match status" value="1"/>
</dbReference>
<dbReference type="SUPFAM" id="SSF53137">
    <property type="entry name" value="Translational machinery components"/>
    <property type="match status" value="1"/>
</dbReference>
<dbReference type="InterPro" id="IPR042226">
    <property type="entry name" value="eFR1_2_sf"/>
</dbReference>
<evidence type="ECO:0000259" key="2">
    <source>
        <dbReference type="Pfam" id="PF18859"/>
    </source>
</evidence>
<gene>
    <name evidence="3" type="ORF">ASZ90_011041</name>
</gene>
<dbReference type="EMBL" id="LNQE01001311">
    <property type="protein sequence ID" value="KUG19249.1"/>
    <property type="molecule type" value="Genomic_DNA"/>
</dbReference>
<feature type="domain" description="Actinobacteria/chloroflexi VLRF1 release factor" evidence="2">
    <location>
        <begin position="191"/>
        <end position="286"/>
    </location>
</feature>
<evidence type="ECO:0000313" key="3">
    <source>
        <dbReference type="EMBL" id="KUG19249.1"/>
    </source>
</evidence>
<evidence type="ECO:0000256" key="1">
    <source>
        <dbReference type="SAM" id="Coils"/>
    </source>
</evidence>